<accession>A0A2G8RSY4</accession>
<dbReference type="AlphaFoldDB" id="A0A2G8RSY4"/>
<protein>
    <submittedName>
        <fullName evidence="1">Uncharacterized protein</fullName>
    </submittedName>
</protein>
<name>A0A2G8RSY4_9APHY</name>
<sequence length="139" mass="15522">MVIVTNVFATLQYIPWASKRDPLSENAGLTLLSVSVVAPSRNHRLSLNVHVDCVQISETAFQHASFVLEFVHPLTGILVSRFLLDLQSTNRESLHLDSTLATQETETIVFGRAVFTLETSETFRSLKHFSVDSISVYSQ</sequence>
<dbReference type="OrthoDB" id="2756573at2759"/>
<organism evidence="1 2">
    <name type="scientific">Ganoderma sinense ZZ0214-1</name>
    <dbReference type="NCBI Taxonomy" id="1077348"/>
    <lineage>
        <taxon>Eukaryota</taxon>
        <taxon>Fungi</taxon>
        <taxon>Dikarya</taxon>
        <taxon>Basidiomycota</taxon>
        <taxon>Agaricomycotina</taxon>
        <taxon>Agaricomycetes</taxon>
        <taxon>Polyporales</taxon>
        <taxon>Polyporaceae</taxon>
        <taxon>Ganoderma</taxon>
    </lineage>
</organism>
<evidence type="ECO:0000313" key="2">
    <source>
        <dbReference type="Proteomes" id="UP000230002"/>
    </source>
</evidence>
<keyword evidence="2" id="KW-1185">Reference proteome</keyword>
<evidence type="ECO:0000313" key="1">
    <source>
        <dbReference type="EMBL" id="PIL24626.1"/>
    </source>
</evidence>
<proteinExistence type="predicted"/>
<gene>
    <name evidence="1" type="ORF">GSI_12510</name>
</gene>
<comment type="caution">
    <text evidence="1">The sequence shown here is derived from an EMBL/GenBank/DDBJ whole genome shotgun (WGS) entry which is preliminary data.</text>
</comment>
<dbReference type="EMBL" id="AYKW01000056">
    <property type="protein sequence ID" value="PIL24626.1"/>
    <property type="molecule type" value="Genomic_DNA"/>
</dbReference>
<reference evidence="1 2" key="1">
    <citation type="journal article" date="2015" name="Sci. Rep.">
        <title>Chromosome-level genome map provides insights into diverse defense mechanisms in the medicinal fungus Ganoderma sinense.</title>
        <authorList>
            <person name="Zhu Y."/>
            <person name="Xu J."/>
            <person name="Sun C."/>
            <person name="Zhou S."/>
            <person name="Xu H."/>
            <person name="Nelson D.R."/>
            <person name="Qian J."/>
            <person name="Song J."/>
            <person name="Luo H."/>
            <person name="Xiang L."/>
            <person name="Li Y."/>
            <person name="Xu Z."/>
            <person name="Ji A."/>
            <person name="Wang L."/>
            <person name="Lu S."/>
            <person name="Hayward A."/>
            <person name="Sun W."/>
            <person name="Li X."/>
            <person name="Schwartz D.C."/>
            <person name="Wang Y."/>
            <person name="Chen S."/>
        </authorList>
    </citation>
    <scope>NUCLEOTIDE SEQUENCE [LARGE SCALE GENOMIC DNA]</scope>
    <source>
        <strain evidence="1 2">ZZ0214-1</strain>
    </source>
</reference>
<dbReference type="Proteomes" id="UP000230002">
    <property type="component" value="Unassembled WGS sequence"/>
</dbReference>